<evidence type="ECO:0000313" key="1">
    <source>
        <dbReference type="EMBL" id="KDO35565.1"/>
    </source>
</evidence>
<sequence length="270" mass="31203">MGHVRASSVDAVLESVFPDQKYLFQYRSLAQARSTPVRLTPLSSRRARFLTNYCPIDQVPLQEPCDVTDIRLLLNPDIAGLFDQEQLLRVLDMSVDELFTLDQACGAATKSVVAYVSTCFSRLVATAAEMAIALFEAAHEAVTPHETRQAQGTLTSIQQRLHTPRCLKAWPTAAPANHFQKELDRRRKLQSQLDRAVWHAQEWARDQCSVQALMVAAAQRIPLAVRRFQTIFMRLRLRLLYDRFHRWEVQVRWAQVQDRVHRFFTTYYVF</sequence>
<organism evidence="1 2">
    <name type="scientific">Saprolegnia parasitica (strain CBS 223.65)</name>
    <dbReference type="NCBI Taxonomy" id="695850"/>
    <lineage>
        <taxon>Eukaryota</taxon>
        <taxon>Sar</taxon>
        <taxon>Stramenopiles</taxon>
        <taxon>Oomycota</taxon>
        <taxon>Saprolegniomycetes</taxon>
        <taxon>Saprolegniales</taxon>
        <taxon>Saprolegniaceae</taxon>
        <taxon>Saprolegnia</taxon>
    </lineage>
</organism>
<keyword evidence="2" id="KW-1185">Reference proteome</keyword>
<dbReference type="VEuPathDB" id="FungiDB:SPRG_00408"/>
<dbReference type="Proteomes" id="UP000030745">
    <property type="component" value="Unassembled WGS sequence"/>
</dbReference>
<dbReference type="RefSeq" id="XP_012193897.1">
    <property type="nucleotide sequence ID" value="XM_012338507.1"/>
</dbReference>
<dbReference type="EMBL" id="KK583189">
    <property type="protein sequence ID" value="KDO35565.1"/>
    <property type="molecule type" value="Genomic_DNA"/>
</dbReference>
<reference evidence="1 2" key="1">
    <citation type="journal article" date="2013" name="PLoS Genet.">
        <title>Distinctive expansion of potential virulence genes in the genome of the oomycete fish pathogen Saprolegnia parasitica.</title>
        <authorList>
            <person name="Jiang R.H."/>
            <person name="de Bruijn I."/>
            <person name="Haas B.J."/>
            <person name="Belmonte R."/>
            <person name="Lobach L."/>
            <person name="Christie J."/>
            <person name="van den Ackerveken G."/>
            <person name="Bottin A."/>
            <person name="Bulone V."/>
            <person name="Diaz-Moreno S.M."/>
            <person name="Dumas B."/>
            <person name="Fan L."/>
            <person name="Gaulin E."/>
            <person name="Govers F."/>
            <person name="Grenville-Briggs L.J."/>
            <person name="Horner N.R."/>
            <person name="Levin J.Z."/>
            <person name="Mammella M."/>
            <person name="Meijer H.J."/>
            <person name="Morris P."/>
            <person name="Nusbaum C."/>
            <person name="Oome S."/>
            <person name="Phillips A.J."/>
            <person name="van Rooyen D."/>
            <person name="Rzeszutek E."/>
            <person name="Saraiva M."/>
            <person name="Secombes C.J."/>
            <person name="Seidl M.F."/>
            <person name="Snel B."/>
            <person name="Stassen J.H."/>
            <person name="Sykes S."/>
            <person name="Tripathy S."/>
            <person name="van den Berg H."/>
            <person name="Vega-Arreguin J.C."/>
            <person name="Wawra S."/>
            <person name="Young S.K."/>
            <person name="Zeng Q."/>
            <person name="Dieguez-Uribeondo J."/>
            <person name="Russ C."/>
            <person name="Tyler B.M."/>
            <person name="van West P."/>
        </authorList>
    </citation>
    <scope>NUCLEOTIDE SEQUENCE [LARGE SCALE GENOMIC DNA]</scope>
    <source>
        <strain evidence="1 2">CBS 223.65</strain>
    </source>
</reference>
<dbReference type="GeneID" id="24123052"/>
<name>A0A067D242_SAPPC</name>
<proteinExistence type="predicted"/>
<dbReference type="KEGG" id="spar:SPRG_00408"/>
<protein>
    <submittedName>
        <fullName evidence="1">Uncharacterized protein</fullName>
    </submittedName>
</protein>
<dbReference type="AlphaFoldDB" id="A0A067D242"/>
<accession>A0A067D242</accession>
<evidence type="ECO:0000313" key="2">
    <source>
        <dbReference type="Proteomes" id="UP000030745"/>
    </source>
</evidence>
<gene>
    <name evidence="1" type="ORF">SPRG_00408</name>
</gene>